<accession>A0ACB8S158</accession>
<sequence length="233" mass="25352">MDILYRGTPNSFDIRHRGEFSGFPSPPSMLDELSRRATASSSIRQSEHDIDDDVSGEFLFPGVSYDMEASEPAAGTSMLSPTLPEFAFNSTESFGTALANKLAKTEAETGRSKLDISSSDNSGDSSYDVPAAALRAPLPCSSRPSSERPPAPTPRHMARISMPDVPVPAHRTARSKESDPPPPYSREYEPATTADDSLFTAQTPTPHLSHAPFDLRSPFASRKKKSKYFGVRQ</sequence>
<name>A0ACB8S158_9AGAM</name>
<dbReference type="Proteomes" id="UP000814033">
    <property type="component" value="Unassembled WGS sequence"/>
</dbReference>
<reference evidence="1" key="2">
    <citation type="journal article" date="2022" name="New Phytol.">
        <title>Evolutionary transition to the ectomycorrhizal habit in the genomes of a hyperdiverse lineage of mushroom-forming fungi.</title>
        <authorList>
            <person name="Looney B."/>
            <person name="Miyauchi S."/>
            <person name="Morin E."/>
            <person name="Drula E."/>
            <person name="Courty P.E."/>
            <person name="Kohler A."/>
            <person name="Kuo A."/>
            <person name="LaButti K."/>
            <person name="Pangilinan J."/>
            <person name="Lipzen A."/>
            <person name="Riley R."/>
            <person name="Andreopoulos W."/>
            <person name="He G."/>
            <person name="Johnson J."/>
            <person name="Nolan M."/>
            <person name="Tritt A."/>
            <person name="Barry K.W."/>
            <person name="Grigoriev I.V."/>
            <person name="Nagy L.G."/>
            <person name="Hibbett D."/>
            <person name="Henrissat B."/>
            <person name="Matheny P.B."/>
            <person name="Labbe J."/>
            <person name="Martin F.M."/>
        </authorList>
    </citation>
    <scope>NUCLEOTIDE SEQUENCE</scope>
    <source>
        <strain evidence="1">FP105234-sp</strain>
    </source>
</reference>
<dbReference type="EMBL" id="MU275868">
    <property type="protein sequence ID" value="KAI0049842.1"/>
    <property type="molecule type" value="Genomic_DNA"/>
</dbReference>
<gene>
    <name evidence="1" type="ORF">FA95DRAFT_775447</name>
</gene>
<protein>
    <submittedName>
        <fullName evidence="1">Uncharacterized protein</fullName>
    </submittedName>
</protein>
<evidence type="ECO:0000313" key="1">
    <source>
        <dbReference type="EMBL" id="KAI0049842.1"/>
    </source>
</evidence>
<organism evidence="1 2">
    <name type="scientific">Auriscalpium vulgare</name>
    <dbReference type="NCBI Taxonomy" id="40419"/>
    <lineage>
        <taxon>Eukaryota</taxon>
        <taxon>Fungi</taxon>
        <taxon>Dikarya</taxon>
        <taxon>Basidiomycota</taxon>
        <taxon>Agaricomycotina</taxon>
        <taxon>Agaricomycetes</taxon>
        <taxon>Russulales</taxon>
        <taxon>Auriscalpiaceae</taxon>
        <taxon>Auriscalpium</taxon>
    </lineage>
</organism>
<proteinExistence type="predicted"/>
<comment type="caution">
    <text evidence="1">The sequence shown here is derived from an EMBL/GenBank/DDBJ whole genome shotgun (WGS) entry which is preliminary data.</text>
</comment>
<keyword evidence="2" id="KW-1185">Reference proteome</keyword>
<reference evidence="1" key="1">
    <citation type="submission" date="2021-02" db="EMBL/GenBank/DDBJ databases">
        <authorList>
            <consortium name="DOE Joint Genome Institute"/>
            <person name="Ahrendt S."/>
            <person name="Looney B.P."/>
            <person name="Miyauchi S."/>
            <person name="Morin E."/>
            <person name="Drula E."/>
            <person name="Courty P.E."/>
            <person name="Chicoki N."/>
            <person name="Fauchery L."/>
            <person name="Kohler A."/>
            <person name="Kuo A."/>
            <person name="Labutti K."/>
            <person name="Pangilinan J."/>
            <person name="Lipzen A."/>
            <person name="Riley R."/>
            <person name="Andreopoulos W."/>
            <person name="He G."/>
            <person name="Johnson J."/>
            <person name="Barry K.W."/>
            <person name="Grigoriev I.V."/>
            <person name="Nagy L."/>
            <person name="Hibbett D."/>
            <person name="Henrissat B."/>
            <person name="Matheny P.B."/>
            <person name="Labbe J."/>
            <person name="Martin F."/>
        </authorList>
    </citation>
    <scope>NUCLEOTIDE SEQUENCE</scope>
    <source>
        <strain evidence="1">FP105234-sp</strain>
    </source>
</reference>
<evidence type="ECO:0000313" key="2">
    <source>
        <dbReference type="Proteomes" id="UP000814033"/>
    </source>
</evidence>